<feature type="region of interest" description="Disordered" evidence="1">
    <location>
        <begin position="1"/>
        <end position="21"/>
    </location>
</feature>
<feature type="non-terminal residue" evidence="2">
    <location>
        <position position="1"/>
    </location>
</feature>
<protein>
    <submittedName>
        <fullName evidence="2">Uncharacterized protein</fullName>
    </submittedName>
</protein>
<comment type="caution">
    <text evidence="2">The sequence shown here is derived from an EMBL/GenBank/DDBJ whole genome shotgun (WGS) entry which is preliminary data.</text>
</comment>
<gene>
    <name evidence="2" type="ORF">M8C21_000050</name>
</gene>
<proteinExistence type="predicted"/>
<evidence type="ECO:0000256" key="1">
    <source>
        <dbReference type="SAM" id="MobiDB-lite"/>
    </source>
</evidence>
<accession>A0AAD5GUK5</accession>
<name>A0AAD5GUK5_AMBAR</name>
<reference evidence="2" key="1">
    <citation type="submission" date="2022-06" db="EMBL/GenBank/DDBJ databases">
        <title>Uncovering the hologenomic basis of an extraordinary plant invasion.</title>
        <authorList>
            <person name="Bieker V.C."/>
            <person name="Martin M.D."/>
            <person name="Gilbert T."/>
            <person name="Hodgins K."/>
            <person name="Battlay P."/>
            <person name="Petersen B."/>
            <person name="Wilson J."/>
        </authorList>
    </citation>
    <scope>NUCLEOTIDE SEQUENCE</scope>
    <source>
        <strain evidence="2">AA19_3_7</strain>
        <tissue evidence="2">Leaf</tissue>
    </source>
</reference>
<dbReference type="AlphaFoldDB" id="A0AAD5GUK5"/>
<evidence type="ECO:0000313" key="2">
    <source>
        <dbReference type="EMBL" id="KAI7752891.1"/>
    </source>
</evidence>
<organism evidence="2 3">
    <name type="scientific">Ambrosia artemisiifolia</name>
    <name type="common">Common ragweed</name>
    <dbReference type="NCBI Taxonomy" id="4212"/>
    <lineage>
        <taxon>Eukaryota</taxon>
        <taxon>Viridiplantae</taxon>
        <taxon>Streptophyta</taxon>
        <taxon>Embryophyta</taxon>
        <taxon>Tracheophyta</taxon>
        <taxon>Spermatophyta</taxon>
        <taxon>Magnoliopsida</taxon>
        <taxon>eudicotyledons</taxon>
        <taxon>Gunneridae</taxon>
        <taxon>Pentapetalae</taxon>
        <taxon>asterids</taxon>
        <taxon>campanulids</taxon>
        <taxon>Asterales</taxon>
        <taxon>Asteraceae</taxon>
        <taxon>Asteroideae</taxon>
        <taxon>Heliantheae alliance</taxon>
        <taxon>Heliantheae</taxon>
        <taxon>Ambrosia</taxon>
    </lineage>
</organism>
<dbReference type="EMBL" id="JAMZMK010005584">
    <property type="protein sequence ID" value="KAI7752891.1"/>
    <property type="molecule type" value="Genomic_DNA"/>
</dbReference>
<sequence length="242" mass="26321">SDGVDNIEQGTVSGDFITPDLNNNIQEDNIDSDQQIENEDTGGLDTINGVEKEVKGAAGCRELGAISKSGFDTTPAKKGRHNNAISKLKEQGHNYTIINDLVSRYKTDAFKNAATMLPVENNIFIAALKHCAYEMFKKQDPLTLNKNIANKEICFRVQAEKDPRTSVTTCTVNSARLLQQEDAPPAISLTPPPLTPDLAVTKRSLFETPDTTVVVSTSCTKRSLFEPPGDGKSDEKRPALGN</sequence>
<evidence type="ECO:0000313" key="3">
    <source>
        <dbReference type="Proteomes" id="UP001206925"/>
    </source>
</evidence>
<dbReference type="Proteomes" id="UP001206925">
    <property type="component" value="Unassembled WGS sequence"/>
</dbReference>
<keyword evidence="3" id="KW-1185">Reference proteome</keyword>